<evidence type="ECO:0000256" key="2">
    <source>
        <dbReference type="ARBA" id="ARBA00006653"/>
    </source>
</evidence>
<evidence type="ECO:0000256" key="3">
    <source>
        <dbReference type="ARBA" id="ARBA00020978"/>
    </source>
</evidence>
<keyword evidence="6" id="KW-0333">Golgi apparatus</keyword>
<dbReference type="OrthoDB" id="46189at2759"/>
<accession>A0A0C9MN78</accession>
<dbReference type="Proteomes" id="UP000053815">
    <property type="component" value="Unassembled WGS sequence"/>
</dbReference>
<reference evidence="8" key="1">
    <citation type="submission" date="2014-09" db="EMBL/GenBank/DDBJ databases">
        <title>Draft genome sequence of an oleaginous Mucoromycotina fungus Mucor ambiguus NBRC6742.</title>
        <authorList>
            <person name="Takeda I."/>
            <person name="Yamane N."/>
            <person name="Morita T."/>
            <person name="Tamano K."/>
            <person name="Machida M."/>
            <person name="Baker S."/>
            <person name="Koike H."/>
        </authorList>
    </citation>
    <scope>NUCLEOTIDE SEQUENCE</scope>
    <source>
        <strain evidence="8">NBRC 6742</strain>
    </source>
</reference>
<keyword evidence="9" id="KW-1185">Reference proteome</keyword>
<dbReference type="GO" id="GO:0000139">
    <property type="term" value="C:Golgi membrane"/>
    <property type="evidence" value="ECO:0007669"/>
    <property type="project" value="UniProtKB-SubCell"/>
</dbReference>
<evidence type="ECO:0000256" key="1">
    <source>
        <dbReference type="ARBA" id="ARBA00004395"/>
    </source>
</evidence>
<organism evidence="8">
    <name type="scientific">Mucor ambiguus</name>
    <dbReference type="NCBI Taxonomy" id="91626"/>
    <lineage>
        <taxon>Eukaryota</taxon>
        <taxon>Fungi</taxon>
        <taxon>Fungi incertae sedis</taxon>
        <taxon>Mucoromycota</taxon>
        <taxon>Mucoromycotina</taxon>
        <taxon>Mucoromycetes</taxon>
        <taxon>Mucorales</taxon>
        <taxon>Mucorineae</taxon>
        <taxon>Mucoraceae</taxon>
        <taxon>Mucor</taxon>
    </lineage>
</organism>
<dbReference type="STRING" id="91626.A0A0C9MN78"/>
<keyword evidence="7" id="KW-0472">Membrane</keyword>
<keyword evidence="4" id="KW-0813">Transport</keyword>
<evidence type="ECO:0000313" key="9">
    <source>
        <dbReference type="Proteomes" id="UP000053815"/>
    </source>
</evidence>
<name>A0A0C9MN78_9FUNG</name>
<protein>
    <recommendedName>
        <fullName evidence="3">Conserved oligomeric Golgi complex subunit 1</fullName>
    </recommendedName>
</protein>
<dbReference type="PANTHER" id="PTHR31658">
    <property type="entry name" value="CONSERVED OLIGOMERIC GOLGI COMPLEX SUBUNIT 1"/>
    <property type="match status" value="1"/>
</dbReference>
<dbReference type="GO" id="GO:0006891">
    <property type="term" value="P:intra-Golgi vesicle-mediated transport"/>
    <property type="evidence" value="ECO:0007669"/>
    <property type="project" value="InterPro"/>
</dbReference>
<comment type="similarity">
    <text evidence="2">Belongs to the COG1 family.</text>
</comment>
<dbReference type="AlphaFoldDB" id="A0A0C9MN78"/>
<gene>
    <name evidence="8" type="ORF">MAM1_0040d02871</name>
</gene>
<evidence type="ECO:0000256" key="6">
    <source>
        <dbReference type="ARBA" id="ARBA00023034"/>
    </source>
</evidence>
<sequence>MVSISRSSVSLIACLTGLKIMGKSEYPSVLPPLLKQGKGSSDVDVKSHDVGGQALGLSGSPLSVSLAQSYMSTKNVLAAEDDPDTYLIESSVPDVRAFEQKTRHAIETQKKELRAMVGEQYQDLISAADAIITMSKNAQAIQSNFDRMQHACDVDRIKQASKKTLQLRDETNDQTHIDTKRRYIYVIAALVKSLADVPEQIWHALENHRYLHASRLYMLAKQVHDHLEQEKVRSTIDIEVAFPVIQRQWDAVSAFGPQITQRATHYLRVSEQATEHIAEVTVALMLLDGQTYTQSIHKLLEMRSNVIRDVLHHYTKTTDSANHRITHQLREVTLIIKRTLVQVFDIFVSKEGGHQQTLIESYVESFLKTFLIPSKSSHGNETPSQPAITRLFSPSSNVHLIVRYLPESIQNYTPLFDPSPHVLPSDVQQHIVAWMAEVEAILNDQLPHTLSPIQNHAELIRIRSKLWELLDEDENTKDKTNKWQIAVKHLLSARYSLWTHLYRSVFNNCSKNLIDMALAGLTNQPAQVVWPLITDPKKQRPRKDFSLTMNMWPSTAKHQAAFALPNLSSSQEIEGFKASLKETANDRTDKLGKLQASFDTTLRTIRKDVQQHFKHTDQEHFHVKDDMDMIKNYFQDHCYQAVLAYATELTLLIKLMKDWTDQKMVNQVSIFLGRLARNIGLLSKELPKAISLSTDDARPVFELRSSINKDAKYISIQNTLLATYHDMHTSWIQWLEKEFSQKLKSSLVSSTWNDQCPSIAVWETVEDDMKLPTQASNMMVRHLFYVCQEIQCINSSIVDQAIMAKLRQQLSNAVNHAFQSLLPTLELTENGTLQLMFDYLFVCTVLQRDNKYHSDIMDTMEQQIDPINWDSYQPHMKPCVDKFYIKQSLLFGVLTSANNQTYERARKTMSNQQQGQYNVLPLAPQATRFTLLPIGHAGFSSLKAR</sequence>
<proteinExistence type="inferred from homology"/>
<evidence type="ECO:0000313" key="8">
    <source>
        <dbReference type="EMBL" id="GAN03418.1"/>
    </source>
</evidence>
<comment type="subcellular location">
    <subcellularLocation>
        <location evidence="1">Golgi apparatus membrane</location>
        <topology evidence="1">Peripheral membrane protein</topology>
    </subcellularLocation>
</comment>
<evidence type="ECO:0000256" key="4">
    <source>
        <dbReference type="ARBA" id="ARBA00022448"/>
    </source>
</evidence>
<dbReference type="InterPro" id="IPR033370">
    <property type="entry name" value="COG1"/>
</dbReference>
<dbReference type="GO" id="GO:0015031">
    <property type="term" value="P:protein transport"/>
    <property type="evidence" value="ECO:0007669"/>
    <property type="project" value="UniProtKB-KW"/>
</dbReference>
<dbReference type="EMBL" id="DF836329">
    <property type="protein sequence ID" value="GAN03418.1"/>
    <property type="molecule type" value="Genomic_DNA"/>
</dbReference>
<dbReference type="PANTHER" id="PTHR31658:SF0">
    <property type="entry name" value="CONSERVED OLIGOMERIC GOLGI COMPLEX SUBUNIT 1"/>
    <property type="match status" value="1"/>
</dbReference>
<keyword evidence="5" id="KW-0653">Protein transport</keyword>
<dbReference type="Pfam" id="PF08700">
    <property type="entry name" value="VPS51_Exo84_N"/>
    <property type="match status" value="1"/>
</dbReference>
<evidence type="ECO:0000256" key="5">
    <source>
        <dbReference type="ARBA" id="ARBA00022927"/>
    </source>
</evidence>
<dbReference type="GO" id="GO:0017119">
    <property type="term" value="C:Golgi transport complex"/>
    <property type="evidence" value="ECO:0007669"/>
    <property type="project" value="InterPro"/>
</dbReference>
<evidence type="ECO:0000256" key="7">
    <source>
        <dbReference type="ARBA" id="ARBA00023136"/>
    </source>
</evidence>